<dbReference type="Gene3D" id="3.50.50.60">
    <property type="entry name" value="FAD/NAD(P)-binding domain"/>
    <property type="match status" value="3"/>
</dbReference>
<organism evidence="6 7">
    <name type="scientific">Monascus purpureus</name>
    <name type="common">Red mold</name>
    <name type="synonym">Monascus anka</name>
    <dbReference type="NCBI Taxonomy" id="5098"/>
    <lineage>
        <taxon>Eukaryota</taxon>
        <taxon>Fungi</taxon>
        <taxon>Dikarya</taxon>
        <taxon>Ascomycota</taxon>
        <taxon>Pezizomycotina</taxon>
        <taxon>Eurotiomycetes</taxon>
        <taxon>Eurotiomycetidae</taxon>
        <taxon>Eurotiales</taxon>
        <taxon>Aspergillaceae</taxon>
        <taxon>Monascus</taxon>
    </lineage>
</organism>
<keyword evidence="4" id="KW-0274">FAD</keyword>
<name>A0A507QK78_MONPU</name>
<proteinExistence type="inferred from homology"/>
<comment type="similarity">
    <text evidence="2">Belongs to the FAD-binding monooxygenase family.</text>
</comment>
<keyword evidence="7" id="KW-1185">Reference proteome</keyword>
<gene>
    <name evidence="6" type="ORF">MPDQ_002636</name>
</gene>
<dbReference type="PANTHER" id="PTHR42877:SF10">
    <property type="entry name" value="L-ORNITHINE N(5)-OXYGENASE"/>
    <property type="match status" value="1"/>
</dbReference>
<comment type="caution">
    <text evidence="6">The sequence shown here is derived from an EMBL/GenBank/DDBJ whole genome shotgun (WGS) entry which is preliminary data.</text>
</comment>
<dbReference type="GO" id="GO:0050660">
    <property type="term" value="F:flavin adenine dinucleotide binding"/>
    <property type="evidence" value="ECO:0007669"/>
    <property type="project" value="InterPro"/>
</dbReference>
<dbReference type="GO" id="GO:0050661">
    <property type="term" value="F:NADP binding"/>
    <property type="evidence" value="ECO:0007669"/>
    <property type="project" value="InterPro"/>
</dbReference>
<sequence>MSRLFSSYSSDDNLPTYLNTSLFQLIPSGTPHMTKQVMTIQRRCGYTADAYTFYPVLIIGAGESGIATGCRLKEALGFDQFRIFDRQSGIGGTWWINRYPGVACDMYAIITMLLLSLKKDWTAFYPSGQEIAEYLVCVCQKFQIVDKIQLNTEVRELRWLADAEEWQVTLSHLVPGAGDLSQHERGCRVAANGEGSVYVSTEIIRAKIVVSGAGGLVEPRAWPEEIPGIENFEGDVIHTARWSEQADLKAKDVIVIGSGCSAAQVVPELISSRIDAKSVTQLMRTPPWVQPDLIPQILLPTWERYSPALMRNVPGLAHLLRAVIFWVAELDFFQMFLENGFAHRRRAAIEKQFTNNMRANTPVKYHDILAPKYSLGCKRRIISNDWYRSLQSSKVELTTLPLISVQSKSVTLGPREQSRPPHQTNGNVQIGEVRQVPADAIILANGYQSNKFLHPLQVIGKNSKPLQEIWDERGGAQAYLGIAMDQFPNFFMIFGPNMSTGHSSVIFASENAINYSLKFIKPILDGHISTYEVTEEAERNWTSKIQNALQKTVFKRGGCLSWYETEGGWNSSTYPFSQIDFYLRCTFPVWRHWTAKYTPKGLRMRRFRTAFKRLILALILTGLVHVGVDIRQQGAGSWRRTINAAGNMVEWAFQRSSRWIQHT</sequence>
<evidence type="ECO:0000256" key="1">
    <source>
        <dbReference type="ARBA" id="ARBA00001974"/>
    </source>
</evidence>
<dbReference type="STRING" id="5098.A0A507QK78"/>
<evidence type="ECO:0000256" key="2">
    <source>
        <dbReference type="ARBA" id="ARBA00010139"/>
    </source>
</evidence>
<evidence type="ECO:0000256" key="4">
    <source>
        <dbReference type="ARBA" id="ARBA00022827"/>
    </source>
</evidence>
<keyword evidence="5" id="KW-0560">Oxidoreductase</keyword>
<dbReference type="EMBL" id="VIFY01000183">
    <property type="protein sequence ID" value="TQB68898.1"/>
    <property type="molecule type" value="Genomic_DNA"/>
</dbReference>
<dbReference type="InterPro" id="IPR036188">
    <property type="entry name" value="FAD/NAD-bd_sf"/>
</dbReference>
<evidence type="ECO:0000313" key="7">
    <source>
        <dbReference type="Proteomes" id="UP000319663"/>
    </source>
</evidence>
<comment type="cofactor">
    <cofactor evidence="1">
        <name>FAD</name>
        <dbReference type="ChEBI" id="CHEBI:57692"/>
    </cofactor>
</comment>
<dbReference type="Pfam" id="PF00743">
    <property type="entry name" value="FMO-like"/>
    <property type="match status" value="1"/>
</dbReference>
<evidence type="ECO:0000256" key="5">
    <source>
        <dbReference type="ARBA" id="ARBA00023002"/>
    </source>
</evidence>
<keyword evidence="3" id="KW-0285">Flavoprotein</keyword>
<evidence type="ECO:0000256" key="3">
    <source>
        <dbReference type="ARBA" id="ARBA00022630"/>
    </source>
</evidence>
<dbReference type="Proteomes" id="UP000319663">
    <property type="component" value="Unassembled WGS sequence"/>
</dbReference>
<dbReference type="InterPro" id="IPR020946">
    <property type="entry name" value="Flavin_mOase-like"/>
</dbReference>
<evidence type="ECO:0000313" key="6">
    <source>
        <dbReference type="EMBL" id="TQB68898.1"/>
    </source>
</evidence>
<protein>
    <submittedName>
        <fullName evidence="6">Uncharacterized protein</fullName>
    </submittedName>
</protein>
<accession>A0A507QK78</accession>
<dbReference type="PANTHER" id="PTHR42877">
    <property type="entry name" value="L-ORNITHINE N(5)-MONOOXYGENASE-RELATED"/>
    <property type="match status" value="1"/>
</dbReference>
<dbReference type="InterPro" id="IPR051209">
    <property type="entry name" value="FAD-bind_Monooxygenase_sf"/>
</dbReference>
<reference evidence="6 7" key="1">
    <citation type="submission" date="2019-06" db="EMBL/GenBank/DDBJ databases">
        <title>Wine fermentation using esterase from Monascus purpureus.</title>
        <authorList>
            <person name="Geng C."/>
            <person name="Zhang Y."/>
        </authorList>
    </citation>
    <scope>NUCLEOTIDE SEQUENCE [LARGE SCALE GENOMIC DNA]</scope>
    <source>
        <strain evidence="6">HQ1</strain>
    </source>
</reference>
<dbReference type="SUPFAM" id="SSF51905">
    <property type="entry name" value="FAD/NAD(P)-binding domain"/>
    <property type="match status" value="2"/>
</dbReference>
<dbReference type="Pfam" id="PF13450">
    <property type="entry name" value="NAD_binding_8"/>
    <property type="match status" value="1"/>
</dbReference>
<dbReference type="AlphaFoldDB" id="A0A507QK78"/>
<dbReference type="GO" id="GO:0004499">
    <property type="term" value="F:N,N-dimethylaniline monooxygenase activity"/>
    <property type="evidence" value="ECO:0007669"/>
    <property type="project" value="InterPro"/>
</dbReference>